<evidence type="ECO:0000313" key="2">
    <source>
        <dbReference type="Proteomes" id="UP000827976"/>
    </source>
</evidence>
<proteinExistence type="predicted"/>
<dbReference type="Proteomes" id="UP000827976">
    <property type="component" value="Chromosome 11"/>
</dbReference>
<evidence type="ECO:0000313" key="1">
    <source>
        <dbReference type="EMBL" id="KAH7668916.1"/>
    </source>
</evidence>
<protein>
    <submittedName>
        <fullName evidence="1">Uncharacterized protein</fullName>
    </submittedName>
</protein>
<keyword evidence="2" id="KW-1185">Reference proteome</keyword>
<reference evidence="2" key="1">
    <citation type="journal article" date="2022" name="Nat. Commun.">
        <title>Chromosome evolution and the genetic basis of agronomically important traits in greater yam.</title>
        <authorList>
            <person name="Bredeson J.V."/>
            <person name="Lyons J.B."/>
            <person name="Oniyinde I.O."/>
            <person name="Okereke N.R."/>
            <person name="Kolade O."/>
            <person name="Nnabue I."/>
            <person name="Nwadili C.O."/>
            <person name="Hribova E."/>
            <person name="Parker M."/>
            <person name="Nwogha J."/>
            <person name="Shu S."/>
            <person name="Carlson J."/>
            <person name="Kariba R."/>
            <person name="Muthemba S."/>
            <person name="Knop K."/>
            <person name="Barton G.J."/>
            <person name="Sherwood A.V."/>
            <person name="Lopez-Montes A."/>
            <person name="Asiedu R."/>
            <person name="Jamnadass R."/>
            <person name="Muchugi A."/>
            <person name="Goodstein D."/>
            <person name="Egesi C.N."/>
            <person name="Featherston J."/>
            <person name="Asfaw A."/>
            <person name="Simpson G.G."/>
            <person name="Dolezel J."/>
            <person name="Hendre P.S."/>
            <person name="Van Deynze A."/>
            <person name="Kumar P.L."/>
            <person name="Obidiegwu J.E."/>
            <person name="Bhattacharjee R."/>
            <person name="Rokhsar D.S."/>
        </authorList>
    </citation>
    <scope>NUCLEOTIDE SEQUENCE [LARGE SCALE GENOMIC DNA]</scope>
    <source>
        <strain evidence="2">cv. TDa95/00328</strain>
    </source>
</reference>
<accession>A0ACB7V692</accession>
<dbReference type="EMBL" id="CM037021">
    <property type="protein sequence ID" value="KAH7668916.1"/>
    <property type="molecule type" value="Genomic_DNA"/>
</dbReference>
<name>A0ACB7V692_DIOAL</name>
<organism evidence="1 2">
    <name type="scientific">Dioscorea alata</name>
    <name type="common">Purple yam</name>
    <dbReference type="NCBI Taxonomy" id="55571"/>
    <lineage>
        <taxon>Eukaryota</taxon>
        <taxon>Viridiplantae</taxon>
        <taxon>Streptophyta</taxon>
        <taxon>Embryophyta</taxon>
        <taxon>Tracheophyta</taxon>
        <taxon>Spermatophyta</taxon>
        <taxon>Magnoliopsida</taxon>
        <taxon>Liliopsida</taxon>
        <taxon>Dioscoreales</taxon>
        <taxon>Dioscoreaceae</taxon>
        <taxon>Dioscorea</taxon>
    </lineage>
</organism>
<sequence length="100" mass="10713">MQNVTSRVSGAAAQIGAWSGHIDLLVAPLDDFELILGIDFLVLAKAAVIPRLGGVMIMGEAQPCFVTGMQKETKGKEPLLSTIQVENGLKRRKATFLATF</sequence>
<gene>
    <name evidence="1" type="ORF">IHE45_11G041900</name>
</gene>
<comment type="caution">
    <text evidence="1">The sequence shown here is derived from an EMBL/GenBank/DDBJ whole genome shotgun (WGS) entry which is preliminary data.</text>
</comment>